<dbReference type="Pfam" id="PF13282">
    <property type="entry name" value="DUF4070"/>
    <property type="match status" value="1"/>
</dbReference>
<reference evidence="7 8" key="1">
    <citation type="journal article" date="2016" name="Nat. Commun.">
        <title>Thousands of microbial genomes shed light on interconnected biogeochemical processes in an aquifer system.</title>
        <authorList>
            <person name="Anantharaman K."/>
            <person name="Brown C.T."/>
            <person name="Hug L.A."/>
            <person name="Sharon I."/>
            <person name="Castelle C.J."/>
            <person name="Probst A.J."/>
            <person name="Thomas B.C."/>
            <person name="Singh A."/>
            <person name="Wilkins M.J."/>
            <person name="Karaoz U."/>
            <person name="Brodie E.L."/>
            <person name="Williams K.H."/>
            <person name="Hubbard S.S."/>
            <person name="Banfield J.F."/>
        </authorList>
    </citation>
    <scope>NUCLEOTIDE SEQUENCE [LARGE SCALE GENOMIC DNA]</scope>
</reference>
<gene>
    <name evidence="7" type="ORF">A2151_07925</name>
</gene>
<name>A0A1F6TQH8_9PROT</name>
<dbReference type="AlphaFoldDB" id="A0A1F6TQH8"/>
<keyword evidence="3" id="KW-0479">Metal-binding</keyword>
<dbReference type="SUPFAM" id="SSF102114">
    <property type="entry name" value="Radical SAM enzymes"/>
    <property type="match status" value="1"/>
</dbReference>
<dbReference type="GO" id="GO:0051536">
    <property type="term" value="F:iron-sulfur cluster binding"/>
    <property type="evidence" value="ECO:0007669"/>
    <property type="project" value="UniProtKB-KW"/>
</dbReference>
<comment type="cofactor">
    <cofactor evidence="1">
        <name>[4Fe-4S] cluster</name>
        <dbReference type="ChEBI" id="CHEBI:49883"/>
    </cofactor>
</comment>
<comment type="caution">
    <text evidence="7">The sequence shown here is derived from an EMBL/GenBank/DDBJ whole genome shotgun (WGS) entry which is preliminary data.</text>
</comment>
<evidence type="ECO:0000256" key="5">
    <source>
        <dbReference type="ARBA" id="ARBA00023014"/>
    </source>
</evidence>
<dbReference type="STRING" id="1817760.A2151_07925"/>
<dbReference type="PROSITE" id="PS51918">
    <property type="entry name" value="RADICAL_SAM"/>
    <property type="match status" value="1"/>
</dbReference>
<dbReference type="GO" id="GO:0003824">
    <property type="term" value="F:catalytic activity"/>
    <property type="evidence" value="ECO:0007669"/>
    <property type="project" value="InterPro"/>
</dbReference>
<evidence type="ECO:0000256" key="2">
    <source>
        <dbReference type="ARBA" id="ARBA00022691"/>
    </source>
</evidence>
<dbReference type="EMBL" id="MFSU01000057">
    <property type="protein sequence ID" value="OGI47391.1"/>
    <property type="molecule type" value="Genomic_DNA"/>
</dbReference>
<organism evidence="7 8">
    <name type="scientific">Candidatus Muproteobacteria bacterium RBG_16_65_34</name>
    <dbReference type="NCBI Taxonomy" id="1817760"/>
    <lineage>
        <taxon>Bacteria</taxon>
        <taxon>Pseudomonadati</taxon>
        <taxon>Pseudomonadota</taxon>
        <taxon>Candidatus Muproteobacteria</taxon>
    </lineage>
</organism>
<sequence length="413" mass="47542">MDDNLIGNKKLAKALLRYLADYQRRHRYTFQFGTEVSINLADDAELLQLFQAANFAWVFIGIESADEDSLKETLKTQNTGRDMLTAVRTLYAHGVDVLAGFIIGFDNDTLDSFDKQYRFITEAGIQVSMVGLLTALPRTPLYERLRQEGRLIAGAEHGDNTKPGANIVPKRMDYEAMVQNYQALYRRLFSDHGIARRIGNKIRYLRNPVYHGKYPLHERLTIVRRLFTRALLTGGPIRLFHFLRTLTVAPPRAWPQVLADWIAGLAMRDYIQRHFLTDRNRERRLAQRTSAMLHRLCAADVRRGVVEISGRIGEGGAHLQIWLRGYVGRVFFTRAARRLENMLRRSAATVTLHVEALRADQRRQLERLLKRLAPYGDRVSIWIDERVRPLVPIDSSVFHLLLTRDPRTDIPSA</sequence>
<dbReference type="InterPro" id="IPR007197">
    <property type="entry name" value="rSAM"/>
</dbReference>
<dbReference type="Gene3D" id="3.20.20.70">
    <property type="entry name" value="Aldolase class I"/>
    <property type="match status" value="1"/>
</dbReference>
<keyword evidence="5" id="KW-0411">Iron-sulfur</keyword>
<evidence type="ECO:0000256" key="1">
    <source>
        <dbReference type="ARBA" id="ARBA00001966"/>
    </source>
</evidence>
<evidence type="ECO:0000313" key="8">
    <source>
        <dbReference type="Proteomes" id="UP000178885"/>
    </source>
</evidence>
<proteinExistence type="predicted"/>
<dbReference type="InterPro" id="IPR025274">
    <property type="entry name" value="DUF4070"/>
</dbReference>
<dbReference type="PANTHER" id="PTHR43409">
    <property type="entry name" value="ANAEROBIC MAGNESIUM-PROTOPORPHYRIN IX MONOMETHYL ESTER CYCLASE-RELATED"/>
    <property type="match status" value="1"/>
</dbReference>
<evidence type="ECO:0000256" key="3">
    <source>
        <dbReference type="ARBA" id="ARBA00022723"/>
    </source>
</evidence>
<protein>
    <recommendedName>
        <fullName evidence="6">Radical SAM core domain-containing protein</fullName>
    </recommendedName>
</protein>
<keyword evidence="4" id="KW-0408">Iron</keyword>
<keyword evidence="2" id="KW-0949">S-adenosyl-L-methionine</keyword>
<dbReference type="InterPro" id="IPR051198">
    <property type="entry name" value="BchE-like"/>
</dbReference>
<evidence type="ECO:0000259" key="6">
    <source>
        <dbReference type="PROSITE" id="PS51918"/>
    </source>
</evidence>
<dbReference type="GO" id="GO:0005829">
    <property type="term" value="C:cytosol"/>
    <property type="evidence" value="ECO:0007669"/>
    <property type="project" value="TreeGrafter"/>
</dbReference>
<dbReference type="PANTHER" id="PTHR43409:SF3">
    <property type="entry name" value="HYPOTHETICAL METHYLTRANSFERASE"/>
    <property type="match status" value="1"/>
</dbReference>
<evidence type="ECO:0000256" key="4">
    <source>
        <dbReference type="ARBA" id="ARBA00023004"/>
    </source>
</evidence>
<dbReference type="InterPro" id="IPR058240">
    <property type="entry name" value="rSAM_sf"/>
</dbReference>
<evidence type="ECO:0000313" key="7">
    <source>
        <dbReference type="EMBL" id="OGI47391.1"/>
    </source>
</evidence>
<feature type="domain" description="Radical SAM core" evidence="6">
    <location>
        <begin position="1"/>
        <end position="170"/>
    </location>
</feature>
<dbReference type="InterPro" id="IPR013785">
    <property type="entry name" value="Aldolase_TIM"/>
</dbReference>
<dbReference type="GO" id="GO:0046872">
    <property type="term" value="F:metal ion binding"/>
    <property type="evidence" value="ECO:0007669"/>
    <property type="project" value="UniProtKB-KW"/>
</dbReference>
<accession>A0A1F6TQH8</accession>
<dbReference type="Proteomes" id="UP000178885">
    <property type="component" value="Unassembled WGS sequence"/>
</dbReference>